<dbReference type="GO" id="GO:0006633">
    <property type="term" value="P:fatty acid biosynthetic process"/>
    <property type="evidence" value="ECO:0007669"/>
    <property type="project" value="TreeGrafter"/>
</dbReference>
<dbReference type="Gene3D" id="1.10.1200.10">
    <property type="entry name" value="ACP-like"/>
    <property type="match status" value="1"/>
</dbReference>
<dbReference type="Pfam" id="PF23297">
    <property type="entry name" value="ACP_SdgA_C"/>
    <property type="match status" value="1"/>
</dbReference>
<dbReference type="InterPro" id="IPR036291">
    <property type="entry name" value="NAD(P)-bd_dom_sf"/>
</dbReference>
<keyword evidence="5" id="KW-1185">Reference proteome</keyword>
<name>A0A0C3HG11_OIDMZ</name>
<dbReference type="InterPro" id="IPR036736">
    <property type="entry name" value="ACP-like_sf"/>
</dbReference>
<dbReference type="PROSITE" id="PS50075">
    <property type="entry name" value="CARRIER"/>
    <property type="match status" value="1"/>
</dbReference>
<sequence>MQMGKRLGKIALAWGVNHVVPVIQPRMCASKLDSDGICLLVGRLSGLGRSPLSMLVRIDARKLCFLSRSGARSTKAKDLIQKLEQQQVRVQVQTCDVSDESALTSAVDCCTRELGKIHGVFQCTMLLRDGLFANMTHRQWVESTQPKAQGSWNLHKHLSDDMDFFIPLSSFTATFGRRNYAAAGRMKMRSPYHRRVRGWHATTVDPGLMRDVGVLAETWMMDAFCEWEKPYGIREVEFLALIERVIDRAQWAPCHLSVKKAGTNTPYYMEDARFSIMARTGVRDGGSVIAASDAVPAHTLVSQVKHFQEAAASALEVLVKQVAKMLQTPPSEIDTSRFFHSFGIDSLVAIEIVNWVMKEATSTITVFDVLAGVPITTLCNRIAAKSTVLPKELVPSH</sequence>
<dbReference type="OrthoDB" id="329835at2759"/>
<dbReference type="SMART" id="SM00823">
    <property type="entry name" value="PKS_PP"/>
    <property type="match status" value="1"/>
</dbReference>
<reference evidence="4 5" key="1">
    <citation type="submission" date="2014-04" db="EMBL/GenBank/DDBJ databases">
        <authorList>
            <consortium name="DOE Joint Genome Institute"/>
            <person name="Kuo A."/>
            <person name="Martino E."/>
            <person name="Perotto S."/>
            <person name="Kohler A."/>
            <person name="Nagy L.G."/>
            <person name="Floudas D."/>
            <person name="Copeland A."/>
            <person name="Barry K.W."/>
            <person name="Cichocki N."/>
            <person name="Veneault-Fourrey C."/>
            <person name="LaButti K."/>
            <person name="Lindquist E.A."/>
            <person name="Lipzen A."/>
            <person name="Lundell T."/>
            <person name="Morin E."/>
            <person name="Murat C."/>
            <person name="Sun H."/>
            <person name="Tunlid A."/>
            <person name="Henrissat B."/>
            <person name="Grigoriev I.V."/>
            <person name="Hibbett D.S."/>
            <person name="Martin F."/>
            <person name="Nordberg H.P."/>
            <person name="Cantor M.N."/>
            <person name="Hua S.X."/>
        </authorList>
    </citation>
    <scope>NUCLEOTIDE SEQUENCE [LARGE SCALE GENOMIC DNA]</scope>
    <source>
        <strain evidence="4 5">Zn</strain>
    </source>
</reference>
<organism evidence="4 5">
    <name type="scientific">Oidiodendron maius (strain Zn)</name>
    <dbReference type="NCBI Taxonomy" id="913774"/>
    <lineage>
        <taxon>Eukaryota</taxon>
        <taxon>Fungi</taxon>
        <taxon>Dikarya</taxon>
        <taxon>Ascomycota</taxon>
        <taxon>Pezizomycotina</taxon>
        <taxon>Leotiomycetes</taxon>
        <taxon>Leotiomycetes incertae sedis</taxon>
        <taxon>Myxotrichaceae</taxon>
        <taxon>Oidiodendron</taxon>
    </lineage>
</organism>
<dbReference type="PANTHER" id="PTHR43775:SF40">
    <property type="entry name" value="NORSOLORINIC ACID SYNTHASE STCA"/>
    <property type="match status" value="1"/>
</dbReference>
<evidence type="ECO:0000313" key="4">
    <source>
        <dbReference type="EMBL" id="KIN07106.1"/>
    </source>
</evidence>
<dbReference type="EMBL" id="KN832870">
    <property type="protein sequence ID" value="KIN07106.1"/>
    <property type="molecule type" value="Genomic_DNA"/>
</dbReference>
<dbReference type="PANTHER" id="PTHR43775">
    <property type="entry name" value="FATTY ACID SYNTHASE"/>
    <property type="match status" value="1"/>
</dbReference>
<dbReference type="AlphaFoldDB" id="A0A0C3HG11"/>
<reference evidence="5" key="2">
    <citation type="submission" date="2015-01" db="EMBL/GenBank/DDBJ databases">
        <title>Evolutionary Origins and Diversification of the Mycorrhizal Mutualists.</title>
        <authorList>
            <consortium name="DOE Joint Genome Institute"/>
            <consortium name="Mycorrhizal Genomics Consortium"/>
            <person name="Kohler A."/>
            <person name="Kuo A."/>
            <person name="Nagy L.G."/>
            <person name="Floudas D."/>
            <person name="Copeland A."/>
            <person name="Barry K.W."/>
            <person name="Cichocki N."/>
            <person name="Veneault-Fourrey C."/>
            <person name="LaButti K."/>
            <person name="Lindquist E.A."/>
            <person name="Lipzen A."/>
            <person name="Lundell T."/>
            <person name="Morin E."/>
            <person name="Murat C."/>
            <person name="Riley R."/>
            <person name="Ohm R."/>
            <person name="Sun H."/>
            <person name="Tunlid A."/>
            <person name="Henrissat B."/>
            <person name="Grigoriev I.V."/>
            <person name="Hibbett D.S."/>
            <person name="Martin F."/>
        </authorList>
    </citation>
    <scope>NUCLEOTIDE SEQUENCE [LARGE SCALE GENOMIC DNA]</scope>
    <source>
        <strain evidence="5">Zn</strain>
    </source>
</reference>
<dbReference type="HOGENOM" id="CLU_000022_38_0_1"/>
<dbReference type="InterPro" id="IPR006162">
    <property type="entry name" value="Ppantetheine_attach_site"/>
</dbReference>
<keyword evidence="1" id="KW-0596">Phosphopantetheine</keyword>
<evidence type="ECO:0000256" key="1">
    <source>
        <dbReference type="ARBA" id="ARBA00022450"/>
    </source>
</evidence>
<dbReference type="SUPFAM" id="SSF47336">
    <property type="entry name" value="ACP-like"/>
    <property type="match status" value="1"/>
</dbReference>
<evidence type="ECO:0000259" key="3">
    <source>
        <dbReference type="PROSITE" id="PS50075"/>
    </source>
</evidence>
<dbReference type="PROSITE" id="PS00012">
    <property type="entry name" value="PHOSPHOPANTETHEINE"/>
    <property type="match status" value="1"/>
</dbReference>
<dbReference type="InterPro" id="IPR057326">
    <property type="entry name" value="KR_dom"/>
</dbReference>
<dbReference type="Gene3D" id="3.40.50.720">
    <property type="entry name" value="NAD(P)-binding Rossmann-like Domain"/>
    <property type="match status" value="1"/>
</dbReference>
<dbReference type="InParanoid" id="A0A0C3HG11"/>
<dbReference type="GO" id="GO:0031177">
    <property type="term" value="F:phosphopantetheine binding"/>
    <property type="evidence" value="ECO:0007669"/>
    <property type="project" value="InterPro"/>
</dbReference>
<dbReference type="InterPro" id="IPR009081">
    <property type="entry name" value="PP-bd_ACP"/>
</dbReference>
<dbReference type="InterPro" id="IPR013968">
    <property type="entry name" value="PKS_KR"/>
</dbReference>
<dbReference type="SUPFAM" id="SSF51735">
    <property type="entry name" value="NAD(P)-binding Rossmann-fold domains"/>
    <property type="match status" value="1"/>
</dbReference>
<keyword evidence="2" id="KW-0597">Phosphoprotein</keyword>
<dbReference type="GO" id="GO:0044550">
    <property type="term" value="P:secondary metabolite biosynthetic process"/>
    <property type="evidence" value="ECO:0007669"/>
    <property type="project" value="TreeGrafter"/>
</dbReference>
<dbReference type="InterPro" id="IPR050091">
    <property type="entry name" value="PKS_NRPS_Biosynth_Enz"/>
</dbReference>
<dbReference type="InterPro" id="IPR020806">
    <property type="entry name" value="PKS_PP-bd"/>
</dbReference>
<dbReference type="Proteomes" id="UP000054321">
    <property type="component" value="Unassembled WGS sequence"/>
</dbReference>
<dbReference type="GO" id="GO:0004312">
    <property type="term" value="F:fatty acid synthase activity"/>
    <property type="evidence" value="ECO:0007669"/>
    <property type="project" value="TreeGrafter"/>
</dbReference>
<dbReference type="SMART" id="SM00822">
    <property type="entry name" value="PKS_KR"/>
    <property type="match status" value="1"/>
</dbReference>
<dbReference type="STRING" id="913774.A0A0C3HG11"/>
<dbReference type="Pfam" id="PF08659">
    <property type="entry name" value="KR"/>
    <property type="match status" value="1"/>
</dbReference>
<feature type="domain" description="Carrier" evidence="3">
    <location>
        <begin position="309"/>
        <end position="386"/>
    </location>
</feature>
<evidence type="ECO:0000256" key="2">
    <source>
        <dbReference type="ARBA" id="ARBA00022553"/>
    </source>
</evidence>
<accession>A0A0C3HG11</accession>
<proteinExistence type="predicted"/>
<evidence type="ECO:0000313" key="5">
    <source>
        <dbReference type="Proteomes" id="UP000054321"/>
    </source>
</evidence>
<protein>
    <recommendedName>
        <fullName evidence="3">Carrier domain-containing protein</fullName>
    </recommendedName>
</protein>
<gene>
    <name evidence="4" type="ORF">OIDMADRAFT_139760</name>
</gene>